<evidence type="ECO:0000313" key="11">
    <source>
        <dbReference type="Proteomes" id="UP000187408"/>
    </source>
</evidence>
<accession>A0A1R1MMS5</accession>
<dbReference type="InterPro" id="IPR050297">
    <property type="entry name" value="LipidA_mod_glycosyltrf_83"/>
</dbReference>
<feature type="transmembrane region" description="Helical" evidence="8">
    <location>
        <begin position="376"/>
        <end position="395"/>
    </location>
</feature>
<evidence type="ECO:0000256" key="8">
    <source>
        <dbReference type="SAM" id="Phobius"/>
    </source>
</evidence>
<sequence>MKKILPPIDKKTLNLFLIMLFLAGTVNIWLLTLHHEEPRRGIIALEMLFRHNLIQPTVLMVPYFRKPPLHNWITILFAGFNTHWINEFTLRFPSLVATGLTAFFLYSFVKRKLDEKVAVLSSIIFMTTWTVLIGYSTKCEPDMLFTLFTFLSISTWYYFFDTNKKLIAWTLGYLFASFSLLTKGLPGILFFVLSYVTILFSRNKLKEILTAQHLIGIIAGLAPFFLWVIAVSPEKAILTLWHEAVRRTAVDNPLTKTLKGILLFTPRFTLALFPWSLFAIYEVLKDRKKLNFLRNSFLKEITALIVVNLVVYLLSPGTRMRYIIPLIPFISILMAEILKDKKINPQRSISNIQFLMDILLFMGIIGTIWATLHTEIALNATIFFLIVAYFIYFYAMKRIDITSFVLIAGCALFMIRGFYSAYFISIAQFKYPKYRKAAWEIAKITNGKELSTLIPELKIGFYSEKFRQQPLPLKKKTELKKGEFFITEKPLYKKLKTFKLGNKVFYLCEKE</sequence>
<organism evidence="10 11">
    <name type="scientific">Desulfurobacterium indicum</name>
    <dbReference type="NCBI Taxonomy" id="1914305"/>
    <lineage>
        <taxon>Bacteria</taxon>
        <taxon>Pseudomonadati</taxon>
        <taxon>Aquificota</taxon>
        <taxon>Aquificia</taxon>
        <taxon>Desulfurobacteriales</taxon>
        <taxon>Desulfurobacteriaceae</taxon>
        <taxon>Desulfurobacterium</taxon>
    </lineage>
</organism>
<evidence type="ECO:0000259" key="9">
    <source>
        <dbReference type="Pfam" id="PF13231"/>
    </source>
</evidence>
<dbReference type="EMBL" id="MOEN01000004">
    <property type="protein sequence ID" value="OMH41121.1"/>
    <property type="molecule type" value="Genomic_DNA"/>
</dbReference>
<dbReference type="STRING" id="1914305.BLW93_01910"/>
<feature type="transmembrane region" description="Helical" evidence="8">
    <location>
        <begin position="12"/>
        <end position="31"/>
    </location>
</feature>
<feature type="transmembrane region" description="Helical" evidence="8">
    <location>
        <begin position="296"/>
        <end position="314"/>
    </location>
</feature>
<dbReference type="Pfam" id="PF13231">
    <property type="entry name" value="PMT_2"/>
    <property type="match status" value="1"/>
</dbReference>
<dbReference type="GO" id="GO:0005886">
    <property type="term" value="C:plasma membrane"/>
    <property type="evidence" value="ECO:0007669"/>
    <property type="project" value="UniProtKB-SubCell"/>
</dbReference>
<dbReference type="Proteomes" id="UP000187408">
    <property type="component" value="Unassembled WGS sequence"/>
</dbReference>
<keyword evidence="6 8" id="KW-1133">Transmembrane helix</keyword>
<name>A0A1R1MMS5_9BACT</name>
<dbReference type="GO" id="GO:0009103">
    <property type="term" value="P:lipopolysaccharide biosynthetic process"/>
    <property type="evidence" value="ECO:0007669"/>
    <property type="project" value="UniProtKB-ARBA"/>
</dbReference>
<feature type="transmembrane region" description="Helical" evidence="8">
    <location>
        <begin position="92"/>
        <end position="111"/>
    </location>
</feature>
<evidence type="ECO:0000256" key="5">
    <source>
        <dbReference type="ARBA" id="ARBA00022692"/>
    </source>
</evidence>
<reference evidence="10 11" key="1">
    <citation type="submission" date="2016-10" db="EMBL/GenBank/DDBJ databases">
        <title>Genome sequence of a sulfur-reducing bacterium Desulfurobacterium indicum K6013.</title>
        <authorList>
            <person name="Cao J."/>
            <person name="Shao Z."/>
            <person name="Alain K."/>
            <person name="Jebbar M."/>
        </authorList>
    </citation>
    <scope>NUCLEOTIDE SEQUENCE [LARGE SCALE GENOMIC DNA]</scope>
    <source>
        <strain evidence="10 11">K6013</strain>
    </source>
</reference>
<comment type="subcellular location">
    <subcellularLocation>
        <location evidence="1">Cell membrane</location>
        <topology evidence="1">Multi-pass membrane protein</topology>
    </subcellularLocation>
</comment>
<dbReference type="PANTHER" id="PTHR33908:SF3">
    <property type="entry name" value="UNDECAPRENYL PHOSPHATE-ALPHA-4-AMINO-4-DEOXY-L-ARABINOSE ARABINOSYL TRANSFERASE"/>
    <property type="match status" value="1"/>
</dbReference>
<feature type="domain" description="Glycosyltransferase RgtA/B/C/D-like" evidence="9">
    <location>
        <begin position="66"/>
        <end position="227"/>
    </location>
</feature>
<evidence type="ECO:0000256" key="6">
    <source>
        <dbReference type="ARBA" id="ARBA00022989"/>
    </source>
</evidence>
<dbReference type="GO" id="GO:0016763">
    <property type="term" value="F:pentosyltransferase activity"/>
    <property type="evidence" value="ECO:0007669"/>
    <property type="project" value="TreeGrafter"/>
</dbReference>
<evidence type="ECO:0000256" key="4">
    <source>
        <dbReference type="ARBA" id="ARBA00022679"/>
    </source>
</evidence>
<evidence type="ECO:0000256" key="7">
    <source>
        <dbReference type="ARBA" id="ARBA00023136"/>
    </source>
</evidence>
<keyword evidence="11" id="KW-1185">Reference proteome</keyword>
<keyword evidence="7 8" id="KW-0472">Membrane</keyword>
<feature type="transmembrane region" description="Helical" evidence="8">
    <location>
        <begin position="143"/>
        <end position="160"/>
    </location>
</feature>
<gene>
    <name evidence="10" type="ORF">BLW93_01910</name>
</gene>
<evidence type="ECO:0000256" key="3">
    <source>
        <dbReference type="ARBA" id="ARBA00022676"/>
    </source>
</evidence>
<keyword evidence="5 8" id="KW-0812">Transmembrane</keyword>
<dbReference type="GO" id="GO:0010041">
    <property type="term" value="P:response to iron(III) ion"/>
    <property type="evidence" value="ECO:0007669"/>
    <property type="project" value="TreeGrafter"/>
</dbReference>
<dbReference type="InterPro" id="IPR038731">
    <property type="entry name" value="RgtA/B/C-like"/>
</dbReference>
<dbReference type="PANTHER" id="PTHR33908">
    <property type="entry name" value="MANNOSYLTRANSFERASE YKCB-RELATED"/>
    <property type="match status" value="1"/>
</dbReference>
<feature type="transmembrane region" description="Helical" evidence="8">
    <location>
        <begin position="404"/>
        <end position="424"/>
    </location>
</feature>
<evidence type="ECO:0000256" key="2">
    <source>
        <dbReference type="ARBA" id="ARBA00022475"/>
    </source>
</evidence>
<protein>
    <recommendedName>
        <fullName evidence="9">Glycosyltransferase RgtA/B/C/D-like domain-containing protein</fullName>
    </recommendedName>
</protein>
<feature type="transmembrane region" description="Helical" evidence="8">
    <location>
        <begin position="350"/>
        <end position="370"/>
    </location>
</feature>
<dbReference type="AlphaFoldDB" id="A0A1R1MMS5"/>
<proteinExistence type="predicted"/>
<feature type="transmembrane region" description="Helical" evidence="8">
    <location>
        <begin position="117"/>
        <end position="136"/>
    </location>
</feature>
<feature type="transmembrane region" description="Helical" evidence="8">
    <location>
        <begin position="261"/>
        <end position="284"/>
    </location>
</feature>
<keyword evidence="4" id="KW-0808">Transferase</keyword>
<feature type="transmembrane region" description="Helical" evidence="8">
    <location>
        <begin position="208"/>
        <end position="230"/>
    </location>
</feature>
<keyword evidence="3" id="KW-0328">Glycosyltransferase</keyword>
<evidence type="ECO:0000313" key="10">
    <source>
        <dbReference type="EMBL" id="OMH41121.1"/>
    </source>
</evidence>
<feature type="transmembrane region" description="Helical" evidence="8">
    <location>
        <begin position="166"/>
        <end position="196"/>
    </location>
</feature>
<keyword evidence="2" id="KW-1003">Cell membrane</keyword>
<evidence type="ECO:0000256" key="1">
    <source>
        <dbReference type="ARBA" id="ARBA00004651"/>
    </source>
</evidence>
<comment type="caution">
    <text evidence="10">The sequence shown here is derived from an EMBL/GenBank/DDBJ whole genome shotgun (WGS) entry which is preliminary data.</text>
</comment>